<dbReference type="PROSITE" id="PS00912">
    <property type="entry name" value="DHODEHASE_2"/>
    <property type="match status" value="1"/>
</dbReference>
<dbReference type="Pfam" id="PF01180">
    <property type="entry name" value="DHO_dh"/>
    <property type="match status" value="1"/>
</dbReference>
<evidence type="ECO:0000256" key="7">
    <source>
        <dbReference type="ARBA" id="ARBA00022643"/>
    </source>
</evidence>
<feature type="binding site" evidence="12">
    <location>
        <position position="99"/>
    </location>
    <ligand>
        <name>FMN</name>
        <dbReference type="ChEBI" id="CHEBI:58210"/>
    </ligand>
</feature>
<dbReference type="EMBL" id="LR778114">
    <property type="protein sequence ID" value="CAB1128494.1"/>
    <property type="molecule type" value="Genomic_DNA"/>
</dbReference>
<evidence type="ECO:0000256" key="3">
    <source>
        <dbReference type="ARBA" id="ARBA00004715"/>
    </source>
</evidence>
<evidence type="ECO:0000256" key="8">
    <source>
        <dbReference type="ARBA" id="ARBA00022975"/>
    </source>
</evidence>
<sequence>MDLSVQLTRDWVLPNPIIAASGTFGFGDEYAELVPPERLGAVAVKGVSPDPWPGNPPPRVWETPAGLLNSIGLQNPGVDAFLRDHLPALVERGAHVIVNIIGHTVEEYAEVARRLEGAAGIDALEVNISCPNIKEGGMSFGNDPRSAAAVTAAVRAVTRRPLVVKLSPNVTDVVAIARAVTDAGADALSCINTVVGLAIDIERRRPALGGITGGLSGPAIKPVALRVVWEVSQAVPVPVIGVGGISSPRDVLEFLMAGARAVMVGTLTFRDPGRLLELVETLPATLAAAGFRGPGEAVGAAHPRHWRREAADLPEDFV</sequence>
<keyword evidence="7 12" id="KW-0288">FMN</keyword>
<evidence type="ECO:0000256" key="10">
    <source>
        <dbReference type="ARBA" id="ARBA00023027"/>
    </source>
</evidence>
<evidence type="ECO:0000256" key="2">
    <source>
        <dbReference type="ARBA" id="ARBA00004496"/>
    </source>
</evidence>
<dbReference type="HAMAP" id="MF_00224">
    <property type="entry name" value="DHO_dh_type1"/>
    <property type="match status" value="1"/>
</dbReference>
<gene>
    <name evidence="12 14" type="primary">pyrD</name>
    <name evidence="14" type="ORF">R50_0988</name>
</gene>
<comment type="pathway">
    <text evidence="3">Pyrimidine metabolism; UMP biosynthesis via de novo pathway; orotate from (S)-dihydroorotate (NAD(+) route): step 1/1.</text>
</comment>
<keyword evidence="8 12" id="KW-0665">Pyrimidine biosynthesis</keyword>
<keyword evidence="10" id="KW-0520">NAD</keyword>
<feature type="domain" description="Dihydroorotate dehydrogenase catalytic" evidence="13">
    <location>
        <begin position="13"/>
        <end position="284"/>
    </location>
</feature>
<feature type="binding site" evidence="12">
    <location>
        <position position="127"/>
    </location>
    <ligand>
        <name>substrate</name>
    </ligand>
</feature>
<organism evidence="14 15">
    <name type="scientific">Candidatus Hydrogenisulfobacillus filiaventi</name>
    <dbReference type="NCBI Taxonomy" id="2707344"/>
    <lineage>
        <taxon>Bacteria</taxon>
        <taxon>Bacillati</taxon>
        <taxon>Bacillota</taxon>
        <taxon>Clostridia</taxon>
        <taxon>Eubacteriales</taxon>
        <taxon>Clostridiales Family XVII. Incertae Sedis</taxon>
        <taxon>Candidatus Hydrogenisulfobacillus</taxon>
    </lineage>
</organism>
<dbReference type="GO" id="GO:0006207">
    <property type="term" value="P:'de novo' pyrimidine nucleobase biosynthetic process"/>
    <property type="evidence" value="ECO:0007669"/>
    <property type="project" value="InterPro"/>
</dbReference>
<name>A0A6F8ZFL7_9FIRM</name>
<proteinExistence type="inferred from homology"/>
<dbReference type="GO" id="GO:0004589">
    <property type="term" value="F:dihydroorotate dehydrogenase (NAD+) activity"/>
    <property type="evidence" value="ECO:0007669"/>
    <property type="project" value="UniProtKB-EC"/>
</dbReference>
<dbReference type="AlphaFoldDB" id="A0A6F8ZFL7"/>
<evidence type="ECO:0000313" key="15">
    <source>
        <dbReference type="Proteomes" id="UP000503399"/>
    </source>
</evidence>
<dbReference type="PANTHER" id="PTHR48109">
    <property type="entry name" value="DIHYDROOROTATE DEHYDROGENASE (QUINONE), MITOCHONDRIAL-RELATED"/>
    <property type="match status" value="1"/>
</dbReference>
<dbReference type="InterPro" id="IPR012135">
    <property type="entry name" value="Dihydroorotate_DH_1_2"/>
</dbReference>
<dbReference type="InterPro" id="IPR024920">
    <property type="entry name" value="Dihydroorotate_DH_1"/>
</dbReference>
<dbReference type="InterPro" id="IPR005720">
    <property type="entry name" value="Dihydroorotate_DH_cat"/>
</dbReference>
<feature type="binding site" evidence="12">
    <location>
        <position position="45"/>
    </location>
    <ligand>
        <name>substrate</name>
    </ligand>
</feature>
<comment type="function">
    <text evidence="1">Catalyzes the conversion of dihydroorotate to orotate with NAD(+) as electron acceptor.</text>
</comment>
<dbReference type="SUPFAM" id="SSF51395">
    <property type="entry name" value="FMN-linked oxidoreductases"/>
    <property type="match status" value="1"/>
</dbReference>
<dbReference type="FunFam" id="3.20.20.70:FF:000027">
    <property type="entry name" value="Dihydropyrimidine dehydrogenase [NADP(+)]"/>
    <property type="match status" value="1"/>
</dbReference>
<feature type="binding site" evidence="12">
    <location>
        <position position="127"/>
    </location>
    <ligand>
        <name>FMN</name>
        <dbReference type="ChEBI" id="CHEBI:58210"/>
    </ligand>
</feature>
<accession>A0A6F8ZFL7</accession>
<comment type="cofactor">
    <cofactor evidence="12">
        <name>FMN</name>
        <dbReference type="ChEBI" id="CHEBI:58210"/>
    </cofactor>
    <text evidence="12">Binds 1 FMN per subunit.</text>
</comment>
<dbReference type="CDD" id="cd04740">
    <property type="entry name" value="DHOD_1B_like"/>
    <property type="match status" value="1"/>
</dbReference>
<feature type="binding site" evidence="12">
    <location>
        <begin position="45"/>
        <end position="46"/>
    </location>
    <ligand>
        <name>FMN</name>
        <dbReference type="ChEBI" id="CHEBI:58210"/>
    </ligand>
</feature>
<dbReference type="GO" id="GO:0005737">
    <property type="term" value="C:cytoplasm"/>
    <property type="evidence" value="ECO:0007669"/>
    <property type="project" value="UniProtKB-SubCell"/>
</dbReference>
<evidence type="ECO:0000313" key="14">
    <source>
        <dbReference type="EMBL" id="CAB1128494.1"/>
    </source>
</evidence>
<feature type="binding site" evidence="12">
    <location>
        <position position="21"/>
    </location>
    <ligand>
        <name>FMN</name>
        <dbReference type="ChEBI" id="CHEBI:58210"/>
    </ligand>
</feature>
<feature type="binding site" evidence="12">
    <location>
        <begin position="69"/>
        <end position="73"/>
    </location>
    <ligand>
        <name>substrate</name>
    </ligand>
</feature>
<dbReference type="UniPathway" id="UPA00070"/>
<comment type="catalytic activity">
    <reaction evidence="11">
        <text>(S)-dihydroorotate + NAD(+) = orotate + NADH + H(+)</text>
        <dbReference type="Rhea" id="RHEA:13513"/>
        <dbReference type="ChEBI" id="CHEBI:15378"/>
        <dbReference type="ChEBI" id="CHEBI:30839"/>
        <dbReference type="ChEBI" id="CHEBI:30864"/>
        <dbReference type="ChEBI" id="CHEBI:57540"/>
        <dbReference type="ChEBI" id="CHEBI:57945"/>
        <dbReference type="EC" id="1.3.1.14"/>
    </reaction>
</comment>
<evidence type="ECO:0000256" key="5">
    <source>
        <dbReference type="ARBA" id="ARBA00022490"/>
    </source>
</evidence>
<dbReference type="InterPro" id="IPR050074">
    <property type="entry name" value="DHO_dehydrogenase"/>
</dbReference>
<evidence type="ECO:0000256" key="4">
    <source>
        <dbReference type="ARBA" id="ARBA00008008"/>
    </source>
</evidence>
<dbReference type="GO" id="GO:0044205">
    <property type="term" value="P:'de novo' UMP biosynthetic process"/>
    <property type="evidence" value="ECO:0007669"/>
    <property type="project" value="UniProtKB-UniRule"/>
</dbReference>
<feature type="active site" description="Nucleophile" evidence="12">
    <location>
        <position position="130"/>
    </location>
</feature>
<evidence type="ECO:0000256" key="9">
    <source>
        <dbReference type="ARBA" id="ARBA00023002"/>
    </source>
</evidence>
<comment type="catalytic activity">
    <reaction evidence="12">
        <text>(S)-dihydroorotate + A = orotate + AH2</text>
        <dbReference type="Rhea" id="RHEA:18073"/>
        <dbReference type="ChEBI" id="CHEBI:13193"/>
        <dbReference type="ChEBI" id="CHEBI:17499"/>
        <dbReference type="ChEBI" id="CHEBI:30839"/>
        <dbReference type="ChEBI" id="CHEBI:30864"/>
    </reaction>
</comment>
<dbReference type="KEGG" id="hfv:R50_0988"/>
<dbReference type="EC" id="1.3.-.-" evidence="12"/>
<keyword evidence="15" id="KW-1185">Reference proteome</keyword>
<keyword evidence="5 12" id="KW-0963">Cytoplasm</keyword>
<feature type="binding site" evidence="12">
    <location>
        <begin position="192"/>
        <end position="193"/>
    </location>
    <ligand>
        <name>substrate</name>
    </ligand>
</feature>
<dbReference type="NCBIfam" id="TIGR01037">
    <property type="entry name" value="pyrD_sub1_fam"/>
    <property type="match status" value="1"/>
</dbReference>
<dbReference type="NCBIfam" id="NF005574">
    <property type="entry name" value="PRK07259.1"/>
    <property type="match status" value="1"/>
</dbReference>
<dbReference type="PANTHER" id="PTHR48109:SF1">
    <property type="entry name" value="DIHYDROOROTATE DEHYDROGENASE (FUMARATE)"/>
    <property type="match status" value="1"/>
</dbReference>
<evidence type="ECO:0000256" key="6">
    <source>
        <dbReference type="ARBA" id="ARBA00022630"/>
    </source>
</evidence>
<evidence type="ECO:0000256" key="1">
    <source>
        <dbReference type="ARBA" id="ARBA00003616"/>
    </source>
</evidence>
<feature type="binding site" evidence="12">
    <location>
        <begin position="243"/>
        <end position="244"/>
    </location>
    <ligand>
        <name>FMN</name>
        <dbReference type="ChEBI" id="CHEBI:58210"/>
    </ligand>
</feature>
<dbReference type="InterPro" id="IPR001295">
    <property type="entry name" value="Dihydroorotate_DH_CS"/>
</dbReference>
<feature type="binding site" evidence="12">
    <location>
        <position position="165"/>
    </location>
    <ligand>
        <name>FMN</name>
        <dbReference type="ChEBI" id="CHEBI:58210"/>
    </ligand>
</feature>
<protein>
    <recommendedName>
        <fullName evidence="12">Dihydroorotate dehydrogenase</fullName>
        <shortName evidence="12">DHOD</shortName>
        <shortName evidence="12">DHODase</shortName>
        <shortName evidence="12">DHOdehase</shortName>
        <ecNumber evidence="12">1.3.-.-</ecNumber>
    </recommendedName>
</protein>
<feature type="binding site" evidence="12">
    <location>
        <begin position="265"/>
        <end position="266"/>
    </location>
    <ligand>
        <name>FMN</name>
        <dbReference type="ChEBI" id="CHEBI:58210"/>
    </ligand>
</feature>
<reference evidence="14 15" key="1">
    <citation type="submission" date="2020-02" db="EMBL/GenBank/DDBJ databases">
        <authorList>
            <person name="Hogendoorn C."/>
        </authorList>
    </citation>
    <scope>NUCLEOTIDE SEQUENCE [LARGE SCALE GENOMIC DNA]</scope>
    <source>
        <strain evidence="14">R501</strain>
    </source>
</reference>
<comment type="similarity">
    <text evidence="4 12">Belongs to the dihydroorotate dehydrogenase family. Type 1 subfamily.</text>
</comment>
<evidence type="ECO:0000259" key="13">
    <source>
        <dbReference type="Pfam" id="PF01180"/>
    </source>
</evidence>
<dbReference type="Proteomes" id="UP000503399">
    <property type="component" value="Chromosome"/>
</dbReference>
<dbReference type="InterPro" id="IPR013785">
    <property type="entry name" value="Aldolase_TIM"/>
</dbReference>
<dbReference type="InterPro" id="IPR049622">
    <property type="entry name" value="Dihydroorotate_DH_I"/>
</dbReference>
<dbReference type="InterPro" id="IPR033888">
    <property type="entry name" value="DHOD_1B"/>
</dbReference>
<feature type="binding site" evidence="12">
    <location>
        <position position="217"/>
    </location>
    <ligand>
        <name>FMN</name>
        <dbReference type="ChEBI" id="CHEBI:58210"/>
    </ligand>
</feature>
<comment type="subcellular location">
    <subcellularLocation>
        <location evidence="2 12">Cytoplasm</location>
    </subcellularLocation>
</comment>
<dbReference type="Gene3D" id="3.20.20.70">
    <property type="entry name" value="Aldolase class I"/>
    <property type="match status" value="1"/>
</dbReference>
<evidence type="ECO:0000256" key="11">
    <source>
        <dbReference type="ARBA" id="ARBA00048996"/>
    </source>
</evidence>
<evidence type="ECO:0000256" key="12">
    <source>
        <dbReference type="HAMAP-Rule" id="MF_00224"/>
    </source>
</evidence>
<feature type="binding site" evidence="12">
    <location>
        <position position="191"/>
    </location>
    <ligand>
        <name>FMN</name>
        <dbReference type="ChEBI" id="CHEBI:58210"/>
    </ligand>
</feature>
<keyword evidence="9 12" id="KW-0560">Oxidoreductase</keyword>
<dbReference type="PIRSF" id="PIRSF000164">
    <property type="entry name" value="DHO_oxidase"/>
    <property type="match status" value="1"/>
</dbReference>
<keyword evidence="6 12" id="KW-0285">Flavoprotein</keyword>